<comment type="subcellular location">
    <subcellularLocation>
        <location evidence="10">Cytoplasm</location>
    </subcellularLocation>
</comment>
<dbReference type="GO" id="GO:0016829">
    <property type="term" value="F:lyase activity"/>
    <property type="evidence" value="ECO:0007669"/>
    <property type="project" value="UniProtKB-KW"/>
</dbReference>
<keyword evidence="10" id="KW-0963">Cytoplasm</keyword>
<evidence type="ECO:0000256" key="9">
    <source>
        <dbReference type="ARBA" id="ARBA00049534"/>
    </source>
</evidence>
<dbReference type="InterPro" id="IPR029062">
    <property type="entry name" value="Class_I_gatase-like"/>
</dbReference>
<dbReference type="InterPro" id="IPR010139">
    <property type="entry name" value="Imidazole-glycPsynth_HisH"/>
</dbReference>
<evidence type="ECO:0000256" key="8">
    <source>
        <dbReference type="ARBA" id="ARBA00047838"/>
    </source>
</evidence>
<sequence length="197" mass="21729">MIAIVDYGLGNVLNVKRAIEYLDYDVVLSRDLDVLSKADTLILPGVGHFKDAMQTIKSYHLDHYLKVTPQPIIGICLGMQLLYERSAEGEVEGLGLLPGQIFPINTSYTVPHLGWNTLQSPSEALNHDVYFVHSYQAPMDENVIAYASYGTDIPAIVQHQQYTGIQFHPEKSGNNGLIILKAALEGGFSNVKTMASH</sequence>
<dbReference type="SUPFAM" id="SSF52317">
    <property type="entry name" value="Class I glutamine amidotransferase-like"/>
    <property type="match status" value="1"/>
</dbReference>
<proteinExistence type="inferred from homology"/>
<dbReference type="AlphaFoldDB" id="A0A3E0IKI2"/>
<dbReference type="PROSITE" id="PS51273">
    <property type="entry name" value="GATASE_TYPE_1"/>
    <property type="match status" value="1"/>
</dbReference>
<comment type="function">
    <text evidence="10">IGPS catalyzes the conversion of PRFAR and glutamine to IGP, AICAR and glutamate. The HisH subunit catalyzes the hydrolysis of glutamine to glutamate and ammonia as part of the synthesis of IGP and AICAR. The resulting ammonia molecule is channeled to the active site of HisF.</text>
</comment>
<dbReference type="InterPro" id="IPR017926">
    <property type="entry name" value="GATASE"/>
</dbReference>
<evidence type="ECO:0000256" key="5">
    <source>
        <dbReference type="ARBA" id="ARBA00022962"/>
    </source>
</evidence>
<comment type="catalytic activity">
    <reaction evidence="9 10">
        <text>L-glutamine + H2O = L-glutamate + NH4(+)</text>
        <dbReference type="Rhea" id="RHEA:15889"/>
        <dbReference type="ChEBI" id="CHEBI:15377"/>
        <dbReference type="ChEBI" id="CHEBI:28938"/>
        <dbReference type="ChEBI" id="CHEBI:29985"/>
        <dbReference type="ChEBI" id="CHEBI:58359"/>
        <dbReference type="EC" id="3.5.1.2"/>
    </reaction>
</comment>
<feature type="active site" evidence="10 11">
    <location>
        <position position="168"/>
    </location>
</feature>
<evidence type="ECO:0000256" key="11">
    <source>
        <dbReference type="PIRSR" id="PIRSR000495-1"/>
    </source>
</evidence>
<dbReference type="PANTHER" id="PTHR42701">
    <property type="entry name" value="IMIDAZOLE GLYCEROL PHOSPHATE SYNTHASE SUBUNIT HISH"/>
    <property type="match status" value="1"/>
</dbReference>
<dbReference type="RefSeq" id="WP_116095485.1">
    <property type="nucleotide sequence ID" value="NZ_QKXN01000132.1"/>
</dbReference>
<dbReference type="HAMAP" id="MF_00278">
    <property type="entry name" value="HisH"/>
    <property type="match status" value="1"/>
</dbReference>
<accession>A0A3E0IKI2</accession>
<evidence type="ECO:0000256" key="6">
    <source>
        <dbReference type="ARBA" id="ARBA00023102"/>
    </source>
</evidence>
<dbReference type="PIRSF" id="PIRSF000495">
    <property type="entry name" value="Amidotransf_hisH"/>
    <property type="match status" value="1"/>
</dbReference>
<dbReference type="EMBL" id="QKXQ01000738">
    <property type="protein sequence ID" value="REH88562.1"/>
    <property type="molecule type" value="Genomic_DNA"/>
</dbReference>
<dbReference type="UniPathway" id="UPA00031">
    <property type="reaction ID" value="UER00010"/>
</dbReference>
<dbReference type="Pfam" id="PF00117">
    <property type="entry name" value="GATase"/>
    <property type="match status" value="1"/>
</dbReference>
<dbReference type="GO" id="GO:0005737">
    <property type="term" value="C:cytoplasm"/>
    <property type="evidence" value="ECO:0007669"/>
    <property type="project" value="UniProtKB-SubCell"/>
</dbReference>
<dbReference type="EC" id="3.5.1.2" evidence="10"/>
<dbReference type="OrthoDB" id="9807137at2"/>
<dbReference type="EC" id="4.3.2.10" evidence="10"/>
<evidence type="ECO:0000256" key="2">
    <source>
        <dbReference type="ARBA" id="ARBA00011152"/>
    </source>
</evidence>
<gene>
    <name evidence="10 13" type="primary">hisH</name>
    <name evidence="13" type="ORF">DOS83_14130</name>
</gene>
<evidence type="ECO:0000313" key="13">
    <source>
        <dbReference type="EMBL" id="REH88562.1"/>
    </source>
</evidence>
<dbReference type="PANTHER" id="PTHR42701:SF1">
    <property type="entry name" value="IMIDAZOLE GLYCEROL PHOSPHATE SYNTHASE SUBUNIT HISH"/>
    <property type="match status" value="1"/>
</dbReference>
<dbReference type="GO" id="GO:0004359">
    <property type="term" value="F:glutaminase activity"/>
    <property type="evidence" value="ECO:0007669"/>
    <property type="project" value="UniProtKB-EC"/>
</dbReference>
<keyword evidence="4 10" id="KW-0378">Hydrolase</keyword>
<evidence type="ECO:0000256" key="3">
    <source>
        <dbReference type="ARBA" id="ARBA00022605"/>
    </source>
</evidence>
<keyword evidence="5 10" id="KW-0315">Glutamine amidotransferase</keyword>
<dbReference type="Gene3D" id="3.40.50.880">
    <property type="match status" value="1"/>
</dbReference>
<reference evidence="13 14" key="1">
    <citation type="journal article" date="2018" name="Vet. Microbiol.">
        <title>Characterisation of Staphylococcus felis isolated from cats using whole genome sequencing.</title>
        <authorList>
            <person name="Worthing K."/>
            <person name="Pang S."/>
            <person name="Trott D.J."/>
            <person name="Abraham S."/>
            <person name="Coombs G.W."/>
            <person name="Jordan D."/>
            <person name="McIntyre L."/>
            <person name="Davies M.R."/>
            <person name="Norris J."/>
        </authorList>
    </citation>
    <scope>NUCLEOTIDE SEQUENCE [LARGE SCALE GENOMIC DNA]</scope>
    <source>
        <strain evidence="13 14">F9</strain>
    </source>
</reference>
<dbReference type="CDD" id="cd01748">
    <property type="entry name" value="GATase1_IGP_Synthase"/>
    <property type="match status" value="1"/>
</dbReference>
<organism evidence="13 14">
    <name type="scientific">Staphylococcus felis</name>
    <dbReference type="NCBI Taxonomy" id="46127"/>
    <lineage>
        <taxon>Bacteria</taxon>
        <taxon>Bacillati</taxon>
        <taxon>Bacillota</taxon>
        <taxon>Bacilli</taxon>
        <taxon>Bacillales</taxon>
        <taxon>Staphylococcaceae</taxon>
        <taxon>Staphylococcus</taxon>
    </lineage>
</organism>
<feature type="domain" description="Glutamine amidotransferase" evidence="12">
    <location>
        <begin position="4"/>
        <end position="174"/>
    </location>
</feature>
<dbReference type="Proteomes" id="UP000256562">
    <property type="component" value="Unassembled WGS sequence"/>
</dbReference>
<protein>
    <recommendedName>
        <fullName evidence="10">Imidazole glycerol phosphate synthase subunit HisH</fullName>
        <ecNumber evidence="10">4.3.2.10</ecNumber>
    </recommendedName>
    <alternativeName>
        <fullName evidence="10">IGP synthase glutaminase subunit</fullName>
        <ecNumber evidence="10">3.5.1.2</ecNumber>
    </alternativeName>
    <alternativeName>
        <fullName evidence="10">IGP synthase subunit HisH</fullName>
    </alternativeName>
    <alternativeName>
        <fullName evidence="10">ImGP synthase subunit HisH</fullName>
        <shortName evidence="10">IGPS subunit HisH</shortName>
    </alternativeName>
</protein>
<evidence type="ECO:0000256" key="10">
    <source>
        <dbReference type="HAMAP-Rule" id="MF_00278"/>
    </source>
</evidence>
<evidence type="ECO:0000256" key="1">
    <source>
        <dbReference type="ARBA" id="ARBA00005091"/>
    </source>
</evidence>
<dbReference type="GO" id="GO:0000107">
    <property type="term" value="F:imidazoleglycerol-phosphate synthase activity"/>
    <property type="evidence" value="ECO:0007669"/>
    <property type="project" value="UniProtKB-UniRule"/>
</dbReference>
<dbReference type="NCBIfam" id="TIGR01855">
    <property type="entry name" value="IMP_synth_hisH"/>
    <property type="match status" value="1"/>
</dbReference>
<comment type="catalytic activity">
    <reaction evidence="8 10">
        <text>5-[(5-phospho-1-deoxy-D-ribulos-1-ylimino)methylamino]-1-(5-phospho-beta-D-ribosyl)imidazole-4-carboxamide + L-glutamine = D-erythro-1-(imidazol-4-yl)glycerol 3-phosphate + 5-amino-1-(5-phospho-beta-D-ribosyl)imidazole-4-carboxamide + L-glutamate + H(+)</text>
        <dbReference type="Rhea" id="RHEA:24793"/>
        <dbReference type="ChEBI" id="CHEBI:15378"/>
        <dbReference type="ChEBI" id="CHEBI:29985"/>
        <dbReference type="ChEBI" id="CHEBI:58278"/>
        <dbReference type="ChEBI" id="CHEBI:58359"/>
        <dbReference type="ChEBI" id="CHEBI:58475"/>
        <dbReference type="ChEBI" id="CHEBI:58525"/>
        <dbReference type="EC" id="4.3.2.10"/>
    </reaction>
</comment>
<dbReference type="GO" id="GO:0000105">
    <property type="term" value="P:L-histidine biosynthetic process"/>
    <property type="evidence" value="ECO:0007669"/>
    <property type="project" value="UniProtKB-UniRule"/>
</dbReference>
<keyword evidence="3 10" id="KW-0028">Amino-acid biosynthesis</keyword>
<evidence type="ECO:0000259" key="12">
    <source>
        <dbReference type="Pfam" id="PF00117"/>
    </source>
</evidence>
<feature type="active site" description="Nucleophile" evidence="10 11">
    <location>
        <position position="76"/>
    </location>
</feature>
<name>A0A3E0IKI2_9STAP</name>
<evidence type="ECO:0000256" key="4">
    <source>
        <dbReference type="ARBA" id="ARBA00022801"/>
    </source>
</evidence>
<keyword evidence="6 10" id="KW-0368">Histidine biosynthesis</keyword>
<comment type="pathway">
    <text evidence="1 10">Amino-acid biosynthesis; L-histidine biosynthesis; L-histidine from 5-phospho-alpha-D-ribose 1-diphosphate: step 5/9.</text>
</comment>
<evidence type="ECO:0000313" key="14">
    <source>
        <dbReference type="Proteomes" id="UP000256562"/>
    </source>
</evidence>
<evidence type="ECO:0000256" key="7">
    <source>
        <dbReference type="ARBA" id="ARBA00023239"/>
    </source>
</evidence>
<comment type="caution">
    <text evidence="13">The sequence shown here is derived from an EMBL/GenBank/DDBJ whole genome shotgun (WGS) entry which is preliminary data.</text>
</comment>
<feature type="active site" evidence="10 11">
    <location>
        <position position="170"/>
    </location>
</feature>
<comment type="subunit">
    <text evidence="2 10">Heterodimer of HisH and HisF.</text>
</comment>
<keyword evidence="7 10" id="KW-0456">Lyase</keyword>